<evidence type="ECO:0000256" key="10">
    <source>
        <dbReference type="RuleBase" id="RU000488"/>
    </source>
</evidence>
<evidence type="ECO:0000256" key="9">
    <source>
        <dbReference type="ARBA" id="ARBA00023136"/>
    </source>
</evidence>
<evidence type="ECO:0000256" key="2">
    <source>
        <dbReference type="ARBA" id="ARBA00006375"/>
    </source>
</evidence>
<dbReference type="FunFam" id="1.50.40.10:FF:000018">
    <property type="entry name" value="S-adenosylmethionine mitochondrial carrier protein-like"/>
    <property type="match status" value="1"/>
</dbReference>
<keyword evidence="5" id="KW-0677">Repeat</keyword>
<keyword evidence="9" id="KW-0472">Membrane</keyword>
<keyword evidence="7" id="KW-1133">Transmembrane helix</keyword>
<name>A0A6S7HYI1_PARCT</name>
<gene>
    <name evidence="11" type="ORF">PACLA_8A066784</name>
</gene>
<dbReference type="PANTHER" id="PTHR45667">
    <property type="entry name" value="S-ADENOSYLMETHIONINE MITOCHONDRIAL CARRIER PROTEIN"/>
    <property type="match status" value="1"/>
</dbReference>
<evidence type="ECO:0000256" key="3">
    <source>
        <dbReference type="ARBA" id="ARBA00022448"/>
    </source>
</evidence>
<dbReference type="GO" id="GO:0005743">
    <property type="term" value="C:mitochondrial inner membrane"/>
    <property type="evidence" value="ECO:0007669"/>
    <property type="project" value="UniProtKB-SubCell"/>
</dbReference>
<evidence type="ECO:0000256" key="4">
    <source>
        <dbReference type="ARBA" id="ARBA00022692"/>
    </source>
</evidence>
<dbReference type="EMBL" id="CACRXK020006151">
    <property type="protein sequence ID" value="CAB4008530.1"/>
    <property type="molecule type" value="Genomic_DNA"/>
</dbReference>
<evidence type="ECO:0000256" key="6">
    <source>
        <dbReference type="ARBA" id="ARBA00022792"/>
    </source>
</evidence>
<evidence type="ECO:0000256" key="7">
    <source>
        <dbReference type="ARBA" id="ARBA00022989"/>
    </source>
</evidence>
<accession>A0A6S7HYI1</accession>
<dbReference type="AlphaFoldDB" id="A0A6S7HYI1"/>
<organism evidence="11 12">
    <name type="scientific">Paramuricea clavata</name>
    <name type="common">Red gorgonian</name>
    <name type="synonym">Violescent sea-whip</name>
    <dbReference type="NCBI Taxonomy" id="317549"/>
    <lineage>
        <taxon>Eukaryota</taxon>
        <taxon>Metazoa</taxon>
        <taxon>Cnidaria</taxon>
        <taxon>Anthozoa</taxon>
        <taxon>Octocorallia</taxon>
        <taxon>Malacalcyonacea</taxon>
        <taxon>Plexauridae</taxon>
        <taxon>Paramuricea</taxon>
    </lineage>
</organism>
<keyword evidence="8" id="KW-0496">Mitochondrion</keyword>
<evidence type="ECO:0000256" key="8">
    <source>
        <dbReference type="ARBA" id="ARBA00023128"/>
    </source>
</evidence>
<sequence length="270" mass="29635">MPEAFLASLLAGGTAGLCVDIALFPLDTIKTRVQSAQGFLKAGGFHGVYSGLGSAAAGSAPAAATFFCTYEIVKSSALWLPNVPTPYIHMVAASIGELTSNVVRVPFEVVKQRAQANRKLSSLQTFKYTWTQEGFKGLYRGYWNTVFREVPFSFIQYPLWEFLKMRWSRYQSHPVHSWQSSVCGAVSGGLAAALTTPLDVAKTRVMLAKKDCPTTKVNPFRVLILIGKDEGLKKLFSGIVPRVLWISIGGAIFLGIYDESRTLLNRSTER</sequence>
<dbReference type="OrthoDB" id="276989at2759"/>
<comment type="subcellular location">
    <subcellularLocation>
        <location evidence="1">Mitochondrion inner membrane</location>
        <topology evidence="1">Multi-pass membrane protein</topology>
    </subcellularLocation>
</comment>
<keyword evidence="4 10" id="KW-0812">Transmembrane</keyword>
<keyword evidence="12" id="KW-1185">Reference proteome</keyword>
<evidence type="ECO:0000256" key="5">
    <source>
        <dbReference type="ARBA" id="ARBA00022737"/>
    </source>
</evidence>
<dbReference type="Pfam" id="PF00153">
    <property type="entry name" value="Mito_carr"/>
    <property type="match status" value="3"/>
</dbReference>
<dbReference type="SUPFAM" id="SSF103506">
    <property type="entry name" value="Mitochondrial carrier"/>
    <property type="match status" value="1"/>
</dbReference>
<dbReference type="PROSITE" id="PS50920">
    <property type="entry name" value="SOLCAR"/>
    <property type="match status" value="3"/>
</dbReference>
<evidence type="ECO:0000256" key="1">
    <source>
        <dbReference type="ARBA" id="ARBA00004448"/>
    </source>
</evidence>
<dbReference type="Proteomes" id="UP001152795">
    <property type="component" value="Unassembled WGS sequence"/>
</dbReference>
<comment type="caution">
    <text evidence="11">The sequence shown here is derived from an EMBL/GenBank/DDBJ whole genome shotgun (WGS) entry which is preliminary data.</text>
</comment>
<reference evidence="11" key="1">
    <citation type="submission" date="2020-04" db="EMBL/GenBank/DDBJ databases">
        <authorList>
            <person name="Alioto T."/>
            <person name="Alioto T."/>
            <person name="Gomez Garrido J."/>
        </authorList>
    </citation>
    <scope>NUCLEOTIDE SEQUENCE</scope>
    <source>
        <strain evidence="11">A484AB</strain>
    </source>
</reference>
<keyword evidence="6" id="KW-0999">Mitochondrion inner membrane</keyword>
<dbReference type="InterPro" id="IPR023395">
    <property type="entry name" value="MCP_dom_sf"/>
</dbReference>
<proteinExistence type="inferred from homology"/>
<protein>
    <submittedName>
        <fullName evidence="11">S-adenosylmethionine mitochondrial carrier</fullName>
    </submittedName>
</protein>
<dbReference type="Gene3D" id="1.50.40.10">
    <property type="entry name" value="Mitochondrial carrier domain"/>
    <property type="match status" value="1"/>
</dbReference>
<evidence type="ECO:0000313" key="11">
    <source>
        <dbReference type="EMBL" id="CAB4008530.1"/>
    </source>
</evidence>
<dbReference type="InterPro" id="IPR018108">
    <property type="entry name" value="MCP_transmembrane"/>
</dbReference>
<evidence type="ECO:0000313" key="12">
    <source>
        <dbReference type="Proteomes" id="UP001152795"/>
    </source>
</evidence>
<keyword evidence="3 10" id="KW-0813">Transport</keyword>
<comment type="similarity">
    <text evidence="2 10">Belongs to the mitochondrial carrier (TC 2.A.29) family.</text>
</comment>